<sequence>MKRNILIGLLLTFTIMLITACGNSNNDNNKFNGTWIAYEKNDQVAELTIENLGKESIVSLSTYEYKALMDSTTSGLSHAQISKRTGETGIVHADYLLQKKKTPIYNAIGVVTGNRLNVNTDNANMSILYNEKDDTLIIENIVFHKQSDDNSIKSYLPKIQAVIKNSNIEKNDDYMKGRIEKPTVQFDFSFDDSILDNAQ</sequence>
<dbReference type="RefSeq" id="WP_095064946.1">
    <property type="nucleotide sequence ID" value="NZ_LT906470.1"/>
</dbReference>
<proteinExistence type="predicted"/>
<keyword evidence="1" id="KW-0732">Signal</keyword>
<dbReference type="AlphaFoldDB" id="A0A239YB11"/>
<evidence type="ECO:0000313" key="3">
    <source>
        <dbReference type="Proteomes" id="UP000214973"/>
    </source>
</evidence>
<organism evidence="2 3">
    <name type="scientific">Veillonella rodentium</name>
    <dbReference type="NCBI Taxonomy" id="248315"/>
    <lineage>
        <taxon>Bacteria</taxon>
        <taxon>Bacillati</taxon>
        <taxon>Bacillota</taxon>
        <taxon>Negativicutes</taxon>
        <taxon>Veillonellales</taxon>
        <taxon>Veillonellaceae</taxon>
        <taxon>Veillonella</taxon>
    </lineage>
</organism>
<feature type="chain" id="PRO_5039208335" description="Lipoprotein" evidence="1">
    <location>
        <begin position="21"/>
        <end position="199"/>
    </location>
</feature>
<reference evidence="2 3" key="1">
    <citation type="submission" date="2017-06" db="EMBL/GenBank/DDBJ databases">
        <authorList>
            <consortium name="Pathogen Informatics"/>
        </authorList>
    </citation>
    <scope>NUCLEOTIDE SEQUENCE [LARGE SCALE GENOMIC DNA]</scope>
    <source>
        <strain evidence="2 3">NCTC12018</strain>
    </source>
</reference>
<evidence type="ECO:0000313" key="2">
    <source>
        <dbReference type="EMBL" id="SNV56057.1"/>
    </source>
</evidence>
<keyword evidence="3" id="KW-1185">Reference proteome</keyword>
<dbReference type="Proteomes" id="UP000214973">
    <property type="component" value="Chromosome 1"/>
</dbReference>
<feature type="signal peptide" evidence="1">
    <location>
        <begin position="1"/>
        <end position="20"/>
    </location>
</feature>
<dbReference type="KEGG" id="vrm:44547418_00199"/>
<dbReference type="EMBL" id="LT906470">
    <property type="protein sequence ID" value="SNV56057.1"/>
    <property type="molecule type" value="Genomic_DNA"/>
</dbReference>
<protein>
    <recommendedName>
        <fullName evidence="4">Lipoprotein</fullName>
    </recommendedName>
</protein>
<evidence type="ECO:0000256" key="1">
    <source>
        <dbReference type="SAM" id="SignalP"/>
    </source>
</evidence>
<gene>
    <name evidence="2" type="ORF">SAMEA44547418_00199</name>
</gene>
<evidence type="ECO:0008006" key="4">
    <source>
        <dbReference type="Google" id="ProtNLM"/>
    </source>
</evidence>
<dbReference type="PROSITE" id="PS51257">
    <property type="entry name" value="PROKAR_LIPOPROTEIN"/>
    <property type="match status" value="1"/>
</dbReference>
<name>A0A239YB11_9FIRM</name>
<accession>A0A239YB11</accession>